<evidence type="ECO:0000313" key="6">
    <source>
        <dbReference type="Ensembl" id="ENSCCRP00015034115.1"/>
    </source>
</evidence>
<name>A0A8C1U9T0_CYPCA</name>
<keyword evidence="2" id="KW-0378">Hydrolase</keyword>
<dbReference type="GO" id="GO:0003724">
    <property type="term" value="F:RNA helicase activity"/>
    <property type="evidence" value="ECO:0007669"/>
    <property type="project" value="TreeGrafter"/>
</dbReference>
<dbReference type="SMART" id="SM00487">
    <property type="entry name" value="DEXDc"/>
    <property type="match status" value="1"/>
</dbReference>
<dbReference type="Pfam" id="PF00270">
    <property type="entry name" value="DEAD"/>
    <property type="match status" value="1"/>
</dbReference>
<evidence type="ECO:0000256" key="1">
    <source>
        <dbReference type="ARBA" id="ARBA00022741"/>
    </source>
</evidence>
<dbReference type="PANTHER" id="PTHR47959:SF25">
    <property type="entry name" value="RNA HELICASE"/>
    <property type="match status" value="1"/>
</dbReference>
<feature type="domain" description="Helicase ATP-binding" evidence="5">
    <location>
        <begin position="18"/>
        <end position="192"/>
    </location>
</feature>
<proteinExistence type="predicted"/>
<sequence length="284" mass="31860">MIMLLSFIRRKCFFGHVSPVFHTGRDCMGCAKTGSGKTAAFVLPVLQKLSEDPYGVFCLVLTPTRELAYQIAEQFRALGKPMGLKDCIIVGGMDMVTQGLELSKKPHVVVATPGRLADHIRSSDTISLNRIQFLILDEADRLLEQGCTDFTKDLEVILSAVPAKRQTLLFSATLTDTLQQLQSIAMNRPFFWEHKSDVRTVEELDQRFILTPEKVKDAYLFSVSEKKKTLQGLSILIKTNPYKSSNLHHNPYITQLLVQWALMIPQTGRLVHLDLTFSPGGKIP</sequence>
<dbReference type="Gene3D" id="3.40.50.300">
    <property type="entry name" value="P-loop containing nucleotide triphosphate hydrolases"/>
    <property type="match status" value="1"/>
</dbReference>
<dbReference type="CDD" id="cd17955">
    <property type="entry name" value="DEADc_DDX49"/>
    <property type="match status" value="1"/>
</dbReference>
<evidence type="ECO:0000313" key="7">
    <source>
        <dbReference type="Proteomes" id="UP000694700"/>
    </source>
</evidence>
<organism evidence="6 7">
    <name type="scientific">Cyprinus carpio</name>
    <name type="common">Common carp</name>
    <dbReference type="NCBI Taxonomy" id="7962"/>
    <lineage>
        <taxon>Eukaryota</taxon>
        <taxon>Metazoa</taxon>
        <taxon>Chordata</taxon>
        <taxon>Craniata</taxon>
        <taxon>Vertebrata</taxon>
        <taxon>Euteleostomi</taxon>
        <taxon>Actinopterygii</taxon>
        <taxon>Neopterygii</taxon>
        <taxon>Teleostei</taxon>
        <taxon>Ostariophysi</taxon>
        <taxon>Cypriniformes</taxon>
        <taxon>Cyprinidae</taxon>
        <taxon>Cyprininae</taxon>
        <taxon>Cyprinus</taxon>
    </lineage>
</organism>
<evidence type="ECO:0000256" key="4">
    <source>
        <dbReference type="ARBA" id="ARBA00022840"/>
    </source>
</evidence>
<dbReference type="InterPro" id="IPR050079">
    <property type="entry name" value="DEAD_box_RNA_helicase"/>
</dbReference>
<evidence type="ECO:0000256" key="2">
    <source>
        <dbReference type="ARBA" id="ARBA00022801"/>
    </source>
</evidence>
<dbReference type="InterPro" id="IPR027417">
    <property type="entry name" value="P-loop_NTPase"/>
</dbReference>
<dbReference type="PROSITE" id="PS00039">
    <property type="entry name" value="DEAD_ATP_HELICASE"/>
    <property type="match status" value="1"/>
</dbReference>
<dbReference type="PROSITE" id="PS51192">
    <property type="entry name" value="HELICASE_ATP_BIND_1"/>
    <property type="match status" value="1"/>
</dbReference>
<dbReference type="InterPro" id="IPR011545">
    <property type="entry name" value="DEAD/DEAH_box_helicase_dom"/>
</dbReference>
<reference evidence="6" key="1">
    <citation type="submission" date="2025-08" db="UniProtKB">
        <authorList>
            <consortium name="Ensembl"/>
        </authorList>
    </citation>
    <scope>IDENTIFICATION</scope>
</reference>
<dbReference type="GO" id="GO:0003676">
    <property type="term" value="F:nucleic acid binding"/>
    <property type="evidence" value="ECO:0007669"/>
    <property type="project" value="InterPro"/>
</dbReference>
<dbReference type="SUPFAM" id="SSF52540">
    <property type="entry name" value="P-loop containing nucleoside triphosphate hydrolases"/>
    <property type="match status" value="1"/>
</dbReference>
<keyword evidence="4" id="KW-0067">ATP-binding</keyword>
<dbReference type="Ensembl" id="ENSCCRT00015035301.1">
    <property type="protein sequence ID" value="ENSCCRP00015034115.1"/>
    <property type="gene ID" value="ENSCCRG00015014205.1"/>
</dbReference>
<dbReference type="InterPro" id="IPR014001">
    <property type="entry name" value="Helicase_ATP-bd"/>
</dbReference>
<protein>
    <submittedName>
        <fullName evidence="6">DEAD (Asp-Glu-Ala-Asp) box polypeptide 49</fullName>
    </submittedName>
</protein>
<evidence type="ECO:0000256" key="3">
    <source>
        <dbReference type="ARBA" id="ARBA00022806"/>
    </source>
</evidence>
<keyword evidence="3" id="KW-0347">Helicase</keyword>
<accession>A0A8C1U9T0</accession>
<dbReference type="InterPro" id="IPR000629">
    <property type="entry name" value="RNA-helicase_DEAD-box_CS"/>
</dbReference>
<dbReference type="PANTHER" id="PTHR47959">
    <property type="entry name" value="ATP-DEPENDENT RNA HELICASE RHLE-RELATED"/>
    <property type="match status" value="1"/>
</dbReference>
<evidence type="ECO:0000259" key="5">
    <source>
        <dbReference type="PROSITE" id="PS51192"/>
    </source>
</evidence>
<keyword evidence="1" id="KW-0547">Nucleotide-binding</keyword>
<dbReference type="GO" id="GO:0005829">
    <property type="term" value="C:cytosol"/>
    <property type="evidence" value="ECO:0007669"/>
    <property type="project" value="TreeGrafter"/>
</dbReference>
<dbReference type="Proteomes" id="UP000694700">
    <property type="component" value="Unplaced"/>
</dbReference>
<dbReference type="AlphaFoldDB" id="A0A8C1U9T0"/>
<dbReference type="GO" id="GO:0005524">
    <property type="term" value="F:ATP binding"/>
    <property type="evidence" value="ECO:0007669"/>
    <property type="project" value="UniProtKB-KW"/>
</dbReference>
<dbReference type="GO" id="GO:0016787">
    <property type="term" value="F:hydrolase activity"/>
    <property type="evidence" value="ECO:0007669"/>
    <property type="project" value="UniProtKB-KW"/>
</dbReference>